<name>A0A0H1BG18_9EURO</name>
<feature type="compositionally biased region" description="Gly residues" evidence="1">
    <location>
        <begin position="197"/>
        <end position="207"/>
    </location>
</feature>
<feature type="compositionally biased region" description="Polar residues" evidence="1">
    <location>
        <begin position="1"/>
        <end position="11"/>
    </location>
</feature>
<feature type="compositionally biased region" description="Low complexity" evidence="1">
    <location>
        <begin position="545"/>
        <end position="556"/>
    </location>
</feature>
<dbReference type="Gene3D" id="3.10.350.10">
    <property type="entry name" value="LysM domain"/>
    <property type="match status" value="1"/>
</dbReference>
<dbReference type="Proteomes" id="UP000053573">
    <property type="component" value="Unassembled WGS sequence"/>
</dbReference>
<evidence type="ECO:0000313" key="2">
    <source>
        <dbReference type="EMBL" id="KLJ09982.1"/>
    </source>
</evidence>
<feature type="compositionally biased region" description="Pro residues" evidence="1">
    <location>
        <begin position="535"/>
        <end position="544"/>
    </location>
</feature>
<reference evidence="3" key="1">
    <citation type="journal article" date="2015" name="PLoS Genet.">
        <title>The dynamic genome and transcriptome of the human fungal pathogen Blastomyces and close relative Emmonsia.</title>
        <authorList>
            <person name="Munoz J.F."/>
            <person name="Gauthier G.M."/>
            <person name="Desjardins C.A."/>
            <person name="Gallo J.E."/>
            <person name="Holder J."/>
            <person name="Sullivan T.D."/>
            <person name="Marty A.J."/>
            <person name="Carmen J.C."/>
            <person name="Chen Z."/>
            <person name="Ding L."/>
            <person name="Gujja S."/>
            <person name="Magrini V."/>
            <person name="Misas E."/>
            <person name="Mitreva M."/>
            <person name="Priest M."/>
            <person name="Saif S."/>
            <person name="Whiston E.A."/>
            <person name="Young S."/>
            <person name="Zeng Q."/>
            <person name="Goldman W.E."/>
            <person name="Mardis E.R."/>
            <person name="Taylor J.W."/>
            <person name="McEwen J.G."/>
            <person name="Clay O.K."/>
            <person name="Klein B.S."/>
            <person name="Cuomo C.A."/>
        </authorList>
    </citation>
    <scope>NUCLEOTIDE SEQUENCE [LARGE SCALE GENOMIC DNA]</scope>
    <source>
        <strain evidence="3">UAMH 139</strain>
    </source>
</reference>
<evidence type="ECO:0000313" key="3">
    <source>
        <dbReference type="Proteomes" id="UP000053573"/>
    </source>
</evidence>
<feature type="compositionally biased region" description="Low complexity" evidence="1">
    <location>
        <begin position="12"/>
        <end position="25"/>
    </location>
</feature>
<organism evidence="2 3">
    <name type="scientific">Blastomyces silverae</name>
    <dbReference type="NCBI Taxonomy" id="2060906"/>
    <lineage>
        <taxon>Eukaryota</taxon>
        <taxon>Fungi</taxon>
        <taxon>Dikarya</taxon>
        <taxon>Ascomycota</taxon>
        <taxon>Pezizomycotina</taxon>
        <taxon>Eurotiomycetes</taxon>
        <taxon>Eurotiomycetidae</taxon>
        <taxon>Onygenales</taxon>
        <taxon>Ajellomycetaceae</taxon>
        <taxon>Blastomyces</taxon>
    </lineage>
</organism>
<feature type="region of interest" description="Disordered" evidence="1">
    <location>
        <begin position="531"/>
        <end position="556"/>
    </location>
</feature>
<feature type="region of interest" description="Disordered" evidence="1">
    <location>
        <begin position="1"/>
        <end position="119"/>
    </location>
</feature>
<comment type="caution">
    <text evidence="2">The sequence shown here is derived from an EMBL/GenBank/DDBJ whole genome shotgun (WGS) entry which is preliminary data.</text>
</comment>
<gene>
    <name evidence="2" type="ORF">EMPG_14602</name>
</gene>
<feature type="compositionally biased region" description="Polar residues" evidence="1">
    <location>
        <begin position="653"/>
        <end position="665"/>
    </location>
</feature>
<feature type="region of interest" description="Disordered" evidence="1">
    <location>
        <begin position="596"/>
        <end position="687"/>
    </location>
</feature>
<feature type="compositionally biased region" description="Polar residues" evidence="1">
    <location>
        <begin position="43"/>
        <end position="66"/>
    </location>
</feature>
<feature type="compositionally biased region" description="Low complexity" evidence="1">
    <location>
        <begin position="152"/>
        <end position="161"/>
    </location>
</feature>
<sequence>MTSNTNQTDVFNSSTASANPSSNVRPRNRRLISLADDDDDDLSGTTTIDLATGSSSDNALTSNSLLTPPAPRSRAGTPSPTPSRHPSRPPTASLAKDRSSSSGAARFGNGWTDTRQNKPPSPFVADFLESSWTSLQGLASTVLGNEDILGKAKSSTSKSSAQQHRRKPSKANFVQDARSGPSSWGPANFFSKQLGSLGSGSGSGSGSGPREHRQSMIQALRRQALLQANGDVTPDSQGNYKRRDSGDAPRGSSAPPPEQDDSDALVYVHHVQKNDSITGVSIRYGCQPTVMRKANGFWPSDSIQARKIVLLPVEACTLKGRRVPEKEEHDNLFEDLDSGSEDPFTEHTSLDLDPTSSSAFGYGDTSLRGQYACSATSSISGKTPKQAPPWKHECWVQIDGFPEAVEIGRVARKTLGFFPRARRKSLAQLPTPFSDLEDTPHPLSQEQTCDTSTTPPATSVTSPPFIAASSSSSHTRARSISSSKSVSNPHVHRHRGSFTFLGTGGVGTFDRNVKAPGPAEDKLNQFINTHLPKLAVPPPPPASQPPSSSSASYYPRASTESTSTIVSATSSTGLENVGGAIEGWVRKMARSAKAGVSDLQQQQGGHLGIGGMGDLIELADTPDGKGSPSRAAGGGGAGMPSSARSGRGRDVNCSPTRFSSGSGSTIGALASGDGGSGSVRGRRTKDD</sequence>
<protein>
    <recommendedName>
        <fullName evidence="4">LysM domain-containing protein</fullName>
    </recommendedName>
</protein>
<feature type="region of interest" description="Disordered" evidence="1">
    <location>
        <begin position="335"/>
        <end position="356"/>
    </location>
</feature>
<dbReference type="OrthoDB" id="2192830at2759"/>
<feature type="region of interest" description="Disordered" evidence="1">
    <location>
        <begin position="152"/>
        <end position="215"/>
    </location>
</feature>
<dbReference type="AlphaFoldDB" id="A0A0H1BG18"/>
<feature type="region of interest" description="Disordered" evidence="1">
    <location>
        <begin position="228"/>
        <end position="261"/>
    </location>
</feature>
<evidence type="ECO:0000256" key="1">
    <source>
        <dbReference type="SAM" id="MobiDB-lite"/>
    </source>
</evidence>
<proteinExistence type="predicted"/>
<keyword evidence="3" id="KW-1185">Reference proteome</keyword>
<evidence type="ECO:0008006" key="4">
    <source>
        <dbReference type="Google" id="ProtNLM"/>
    </source>
</evidence>
<dbReference type="EMBL" id="LDEV01002193">
    <property type="protein sequence ID" value="KLJ09982.1"/>
    <property type="molecule type" value="Genomic_DNA"/>
</dbReference>
<feature type="region of interest" description="Disordered" evidence="1">
    <location>
        <begin position="429"/>
        <end position="499"/>
    </location>
</feature>
<feature type="compositionally biased region" description="Low complexity" evidence="1">
    <location>
        <begin position="451"/>
        <end position="487"/>
    </location>
</feature>
<dbReference type="InterPro" id="IPR036779">
    <property type="entry name" value="LysM_dom_sf"/>
</dbReference>
<accession>A0A0H1BG18</accession>